<dbReference type="GO" id="GO:0016787">
    <property type="term" value="F:hydrolase activity"/>
    <property type="evidence" value="ECO:0007669"/>
    <property type="project" value="UniProtKB-KW"/>
</dbReference>
<evidence type="ECO:0000313" key="9">
    <source>
        <dbReference type="Proteomes" id="UP000030655"/>
    </source>
</evidence>
<reference evidence="8 9" key="2">
    <citation type="submission" date="2014-03" db="EMBL/GenBank/DDBJ databases">
        <title>The Genome Sequence of Anncaliia algerae insect isolate PRA339.</title>
        <authorList>
            <consortium name="The Broad Institute Genome Sequencing Platform"/>
            <consortium name="The Broad Institute Genome Sequencing Center for Infectious Disease"/>
            <person name="Cuomo C."/>
            <person name="Becnel J."/>
            <person name="Sanscrainte N."/>
            <person name="Walker B."/>
            <person name="Young S.K."/>
            <person name="Zeng Q."/>
            <person name="Gargeya S."/>
            <person name="Fitzgerald M."/>
            <person name="Haas B."/>
            <person name="Abouelleil A."/>
            <person name="Alvarado L."/>
            <person name="Arachchi H.M."/>
            <person name="Berlin A.M."/>
            <person name="Chapman S.B."/>
            <person name="Dewar J."/>
            <person name="Goldberg J."/>
            <person name="Griggs A."/>
            <person name="Gujja S."/>
            <person name="Hansen M."/>
            <person name="Howarth C."/>
            <person name="Imamovic A."/>
            <person name="Larimer J."/>
            <person name="McCowan C."/>
            <person name="Murphy C."/>
            <person name="Neiman D."/>
            <person name="Pearson M."/>
            <person name="Priest M."/>
            <person name="Roberts A."/>
            <person name="Saif S."/>
            <person name="Shea T."/>
            <person name="Sisk P."/>
            <person name="Sykes S."/>
            <person name="Wortman J."/>
            <person name="Nusbaum C."/>
            <person name="Birren B."/>
        </authorList>
    </citation>
    <scope>NUCLEOTIDE SEQUENCE [LARGE SCALE GENOMIC DNA]</scope>
    <source>
        <strain evidence="8 9">PRA339</strain>
    </source>
</reference>
<protein>
    <submittedName>
        <fullName evidence="8">Uncharacterized protein</fullName>
    </submittedName>
</protein>
<dbReference type="GO" id="GO:0043139">
    <property type="term" value="F:5'-3' DNA helicase activity"/>
    <property type="evidence" value="ECO:0007669"/>
    <property type="project" value="TreeGrafter"/>
</dbReference>
<feature type="domain" description="(+)RNA virus helicase C-terminal" evidence="6">
    <location>
        <begin position="558"/>
        <end position="802"/>
    </location>
</feature>
<keyword evidence="5" id="KW-0067">ATP-binding</keyword>
<dbReference type="Pfam" id="PF08696">
    <property type="entry name" value="Dna2"/>
    <property type="match status" value="1"/>
</dbReference>
<evidence type="ECO:0000256" key="4">
    <source>
        <dbReference type="ARBA" id="ARBA00022806"/>
    </source>
</evidence>
<dbReference type="EMBL" id="KK365130">
    <property type="protein sequence ID" value="KCZ82355.1"/>
    <property type="molecule type" value="Genomic_DNA"/>
</dbReference>
<keyword evidence="2" id="KW-0547">Nucleotide-binding</keyword>
<dbReference type="GO" id="GO:0005524">
    <property type="term" value="F:ATP binding"/>
    <property type="evidence" value="ECO:0007669"/>
    <property type="project" value="UniProtKB-KW"/>
</dbReference>
<feature type="domain" description="DNA replication factor Dna2 N-terminal" evidence="7">
    <location>
        <begin position="65"/>
        <end position="229"/>
    </location>
</feature>
<dbReference type="PANTHER" id="PTHR43788">
    <property type="entry name" value="DNA2/NAM7 HELICASE FAMILY MEMBER"/>
    <property type="match status" value="1"/>
</dbReference>
<organism evidence="8 9">
    <name type="scientific">Anncaliia algerae PRA339</name>
    <dbReference type="NCBI Taxonomy" id="1288291"/>
    <lineage>
        <taxon>Eukaryota</taxon>
        <taxon>Fungi</taxon>
        <taxon>Fungi incertae sedis</taxon>
        <taxon>Microsporidia</taxon>
        <taxon>Tubulinosematoidea</taxon>
        <taxon>Tubulinosematidae</taxon>
        <taxon>Anncaliia</taxon>
    </lineage>
</organism>
<keyword evidence="4" id="KW-0347">Helicase</keyword>
<proteinExistence type="predicted"/>
<dbReference type="Gene3D" id="3.40.50.300">
    <property type="entry name" value="P-loop containing nucleotide triphosphate hydrolases"/>
    <property type="match status" value="3"/>
</dbReference>
<evidence type="ECO:0000256" key="2">
    <source>
        <dbReference type="ARBA" id="ARBA00022741"/>
    </source>
</evidence>
<sequence length="825" mass="96158">MKIIWKEDSKRQKNVEFKKPPLPIVNMPFPSSTEIIMSEISEHDKACSFVVEEVEDKTEYKLLKHKHIEVKLKGGWKSLLIQKGDSVSVINCMCCETKSENIFNLQNEKIKKSILVDDENNILIINDSLVNVTLISESFDCLNSAYFRTKILPLSFDLIDSSILVGKIIHSLIEEYFKEKGEYKFTKVINLLKKVIDDNSYYINKSNTNKESLLQVCLSHLKHLVKYFEEKGTPEVLLISIPYGIKGRIDLVSDYAYEFKSGLLQFKHHIQAILYSLMIDKPVQLVSTRNGQTLLVKQTHQLIRDILILRNKVLINTLRFNYIDCIKCINCINYKNMPPSFQILFSLAEKEERMNLKTKVFFKKQEKNKITFFSPEKLTKEYYKVYLNNTFITKCKVINDEEMLVVDEFSFNEFIYFYLQEDCDIFYKCFKYGLINCIKEFEYFDEEKVLKKINNLINHNINKPIEKNIKEKNIIKSKIFNNKIINDDLIKSNQPIELLTHSSNDSFKGIVNSKFFNIENLEIKNTIPRELLKEFLLFNIYQRNVILKSLNLKEKYFLVHGLPGTGKSRCIKFIIKSLLFHKKRILVITYTNRSLLLLKECNDNNLVFLNCFAYNDSLINVSFDYLIVDEASQMHFPLCLIGVKISDKVILFGDDMQLSPICSEEGLSISIFELVKDCLKESDSSDNLLRITYRMSTKITKLVNNLFYKNKLIPHSNKPGILNYYDTDEINKILNLYDDNYVVLCFYNDTASKLNNSSTIDKFQGSECDNVILYVDRITELCNNAKRINVAVTRAKNSFVVVGKRSIIKECELLNNLINAIEEIK</sequence>
<evidence type="ECO:0000256" key="5">
    <source>
        <dbReference type="ARBA" id="ARBA00022840"/>
    </source>
</evidence>
<dbReference type="InterPro" id="IPR050534">
    <property type="entry name" value="Coronavir_polyprotein_1ab"/>
</dbReference>
<evidence type="ECO:0000259" key="6">
    <source>
        <dbReference type="Pfam" id="PF01443"/>
    </source>
</evidence>
<keyword evidence="1" id="KW-0479">Metal-binding</keyword>
<dbReference type="PANTHER" id="PTHR43788:SF8">
    <property type="entry name" value="DNA-BINDING PROTEIN SMUBP-2"/>
    <property type="match status" value="1"/>
</dbReference>
<dbReference type="InterPro" id="IPR014808">
    <property type="entry name" value="DNA_replication_fac_Dna2_N"/>
</dbReference>
<evidence type="ECO:0000256" key="3">
    <source>
        <dbReference type="ARBA" id="ARBA00022801"/>
    </source>
</evidence>
<dbReference type="HOGENOM" id="CLU_327609_0_0_1"/>
<dbReference type="Proteomes" id="UP000030655">
    <property type="component" value="Unassembled WGS sequence"/>
</dbReference>
<evidence type="ECO:0000259" key="7">
    <source>
        <dbReference type="Pfam" id="PF08696"/>
    </source>
</evidence>
<dbReference type="Pfam" id="PF01443">
    <property type="entry name" value="Viral_helicase1"/>
    <property type="match status" value="1"/>
</dbReference>
<dbReference type="InterPro" id="IPR027417">
    <property type="entry name" value="P-loop_NTPase"/>
</dbReference>
<accession>A0A059F572</accession>
<evidence type="ECO:0000313" key="8">
    <source>
        <dbReference type="EMBL" id="KCZ82355.1"/>
    </source>
</evidence>
<reference evidence="9" key="1">
    <citation type="submission" date="2013-02" db="EMBL/GenBank/DDBJ databases">
        <authorList>
            <consortium name="The Broad Institute Genome Sequencing Platform"/>
            <person name="Cuomo C."/>
            <person name="Becnel J."/>
            <person name="Sanscrainte N."/>
            <person name="Walker B."/>
            <person name="Young S.K."/>
            <person name="Zeng Q."/>
            <person name="Gargeya S."/>
            <person name="Fitzgerald M."/>
            <person name="Haas B."/>
            <person name="Abouelleil A."/>
            <person name="Alvarado L."/>
            <person name="Arachchi H.M."/>
            <person name="Berlin A.M."/>
            <person name="Chapman S.B."/>
            <person name="Dewar J."/>
            <person name="Goldberg J."/>
            <person name="Griggs A."/>
            <person name="Gujja S."/>
            <person name="Hansen M."/>
            <person name="Howarth C."/>
            <person name="Imamovic A."/>
            <person name="Larimer J."/>
            <person name="McCowan C."/>
            <person name="Murphy C."/>
            <person name="Neiman D."/>
            <person name="Pearson M."/>
            <person name="Priest M."/>
            <person name="Roberts A."/>
            <person name="Saif S."/>
            <person name="Shea T."/>
            <person name="Sisk P."/>
            <person name="Sykes S."/>
            <person name="Wortman J."/>
            <person name="Nusbaum C."/>
            <person name="Birren B."/>
        </authorList>
    </citation>
    <scope>NUCLEOTIDE SEQUENCE [LARGE SCALE GENOMIC DNA]</scope>
    <source>
        <strain evidence="9">PRA339</strain>
    </source>
</reference>
<dbReference type="STRING" id="1288291.A0A059F572"/>
<dbReference type="AlphaFoldDB" id="A0A059F572"/>
<dbReference type="InterPro" id="IPR027351">
    <property type="entry name" value="(+)RNA_virus_helicase_core_dom"/>
</dbReference>
<dbReference type="SUPFAM" id="SSF52540">
    <property type="entry name" value="P-loop containing nucleoside triphosphate hydrolases"/>
    <property type="match status" value="1"/>
</dbReference>
<dbReference type="VEuPathDB" id="MicrosporidiaDB:H312_00013"/>
<name>A0A059F572_9MICR</name>
<evidence type="ECO:0000256" key="1">
    <source>
        <dbReference type="ARBA" id="ARBA00022723"/>
    </source>
</evidence>
<gene>
    <name evidence="8" type="ORF">H312_00013</name>
</gene>
<dbReference type="GO" id="GO:0046872">
    <property type="term" value="F:metal ion binding"/>
    <property type="evidence" value="ECO:0007669"/>
    <property type="project" value="UniProtKB-KW"/>
</dbReference>
<keyword evidence="9" id="KW-1185">Reference proteome</keyword>
<dbReference type="OrthoDB" id="6513042at2759"/>
<keyword evidence="3" id="KW-0378">Hydrolase</keyword>